<reference evidence="16" key="1">
    <citation type="submission" date="2019-08" db="EMBL/GenBank/DDBJ databases">
        <title>Arthrobacter sp. nov., isolated from plateau pika and Tibetan wild ass.</title>
        <authorList>
            <person name="Ge Y."/>
        </authorList>
    </citation>
    <scope>NUCLEOTIDE SEQUENCE [LARGE SCALE GENOMIC DNA]</scope>
    <source>
        <strain evidence="16">HF-1365</strain>
    </source>
</reference>
<dbReference type="GO" id="GO:0009401">
    <property type="term" value="P:phosphoenolpyruvate-dependent sugar phosphotransferase system"/>
    <property type="evidence" value="ECO:0007669"/>
    <property type="project" value="UniProtKB-KW"/>
</dbReference>
<feature type="transmembrane region" description="Helical" evidence="11">
    <location>
        <begin position="204"/>
        <end position="224"/>
    </location>
</feature>
<evidence type="ECO:0000256" key="8">
    <source>
        <dbReference type="ARBA" id="ARBA00022692"/>
    </source>
</evidence>
<proteinExistence type="predicted"/>
<dbReference type="PROSITE" id="PS51104">
    <property type="entry name" value="PTS_EIIC_TYPE_2"/>
    <property type="match status" value="1"/>
</dbReference>
<keyword evidence="9 11" id="KW-1133">Transmembrane helix</keyword>
<dbReference type="SUPFAM" id="SSF52794">
    <property type="entry name" value="PTS system IIB component-like"/>
    <property type="match status" value="1"/>
</dbReference>
<dbReference type="InterPro" id="IPR013014">
    <property type="entry name" value="PTS_EIIC_2"/>
</dbReference>
<dbReference type="PANTHER" id="PTHR30505:SF28">
    <property type="entry name" value="PTS SYSTEM 2-O-ALPHA-MANNOSYL-D-GLYCERATE-SPECIFIC EIIABC COMPONENT"/>
    <property type="match status" value="1"/>
</dbReference>
<feature type="domain" description="PTS EIIA type-2" evidence="12">
    <location>
        <begin position="525"/>
        <end position="670"/>
    </location>
</feature>
<dbReference type="EMBL" id="VTFZ01000008">
    <property type="protein sequence ID" value="MRX80304.1"/>
    <property type="molecule type" value="Genomic_DNA"/>
</dbReference>
<dbReference type="NCBIfam" id="TIGR00829">
    <property type="entry name" value="FRU"/>
    <property type="match status" value="1"/>
</dbReference>
<feature type="transmembrane region" description="Helical" evidence="11">
    <location>
        <begin position="465"/>
        <end position="484"/>
    </location>
</feature>
<feature type="transmembrane region" description="Helical" evidence="11">
    <location>
        <begin position="312"/>
        <end position="330"/>
    </location>
</feature>
<keyword evidence="8 11" id="KW-0812">Transmembrane</keyword>
<evidence type="ECO:0000313" key="16">
    <source>
        <dbReference type="Proteomes" id="UP000470010"/>
    </source>
</evidence>
<feature type="transmembrane region" description="Helical" evidence="11">
    <location>
        <begin position="269"/>
        <end position="292"/>
    </location>
</feature>
<evidence type="ECO:0000256" key="3">
    <source>
        <dbReference type="ARBA" id="ARBA00022475"/>
    </source>
</evidence>
<feature type="transmembrane region" description="Helical" evidence="11">
    <location>
        <begin position="173"/>
        <end position="197"/>
    </location>
</feature>
<dbReference type="Gene3D" id="3.40.930.10">
    <property type="entry name" value="Mannitol-specific EII, Chain A"/>
    <property type="match status" value="1"/>
</dbReference>
<dbReference type="InterPro" id="IPR006327">
    <property type="entry name" value="PTS_IIC_fruc"/>
</dbReference>
<dbReference type="InterPro" id="IPR016152">
    <property type="entry name" value="PTrfase/Anion_transptr"/>
</dbReference>
<keyword evidence="7" id="KW-0598">Phosphotransferase system</keyword>
<keyword evidence="16" id="KW-1185">Reference proteome</keyword>
<evidence type="ECO:0000256" key="1">
    <source>
        <dbReference type="ARBA" id="ARBA00004429"/>
    </source>
</evidence>
<keyword evidence="2" id="KW-0813">Transport</keyword>
<protein>
    <submittedName>
        <fullName evidence="15">PTS fructose transporter subunit IIABC</fullName>
    </submittedName>
</protein>
<keyword evidence="10 11" id="KW-0472">Membrane</keyword>
<dbReference type="Pfam" id="PF00359">
    <property type="entry name" value="PTS_EIIA_2"/>
    <property type="match status" value="1"/>
</dbReference>
<dbReference type="Gene3D" id="3.40.50.2300">
    <property type="match status" value="1"/>
</dbReference>
<comment type="subcellular location">
    <subcellularLocation>
        <location evidence="1">Cell inner membrane</location>
        <topology evidence="1">Multi-pass membrane protein</topology>
    </subcellularLocation>
</comment>
<dbReference type="InterPro" id="IPR004715">
    <property type="entry name" value="PTS_IIA_fruc"/>
</dbReference>
<sequence>MAQYDIIAATGCPTGIAHTFMAKEALEKAAAERGLTIKVETHGQVGIENELTRGEIASARAVVVAADKDVQAERFAGKPMVSVGVSKALSVEEAGKLIDRALAAKGDDSAVVAAADDDDLEEKESIGHQIYKHLMNGVSHMLVFVVAGGVLTAISFLWGITSYDSTASDYNSFAAMLKIIGGIAMNLMVPVLSAYIAESIGKRPALVPGFVAGMIAIQGLPVNAETGLIDAGGSGVGFGFLGGIVGGFLSGYTIVLLEKVFSKIPESLNGLKAIFLYPLCSTAIVGLVMLGISGPMAAINQGMMDFLQGLSSSGPVVLGLAIGCMCAFDMGGPVNKAAYTTGTLLLGTALEAGVGTETYNFGTNFMAAVSAACIVPPLITTFAVIVGKKYFSQEDHDAGIVNLILGCTHITEGAIPFMTKNIIPVMPIMMIGSSIASILTIFFNVHDPAPHGGFLVLPVVENGPLWVLAILIGTVVGGVLFTAFKKYDYDKNAKKDAEQPVLETAGTATAAVKAAPAAQAPQTTDFVKPEQVFVGESFASRDELLTFVSKKAVEQGIAQDADELMSAFIAREDMGTTGMTDNFAIPHAKSTTVTNAAVMAIKTSDIAGWETLDQKPVEVAIALLIPDTEAGTTHLKLLSKVAEALMDDEFRSAVKGTDDAATIAKLINDRLNA</sequence>
<name>A0A7K0GAA3_9ACTN</name>
<evidence type="ECO:0000313" key="15">
    <source>
        <dbReference type="EMBL" id="MRX80304.1"/>
    </source>
</evidence>
<dbReference type="NCBIfam" id="TIGR01427">
    <property type="entry name" value="PTS_IIC_fructo"/>
    <property type="match status" value="1"/>
</dbReference>
<dbReference type="PANTHER" id="PTHR30505">
    <property type="entry name" value="FRUCTOSE-LIKE PERMEASE"/>
    <property type="match status" value="1"/>
</dbReference>
<evidence type="ECO:0000256" key="5">
    <source>
        <dbReference type="ARBA" id="ARBA00022597"/>
    </source>
</evidence>
<dbReference type="Pfam" id="PF02302">
    <property type="entry name" value="PTS_IIB"/>
    <property type="match status" value="1"/>
</dbReference>
<dbReference type="CDD" id="cd00211">
    <property type="entry name" value="PTS_IIA_fru"/>
    <property type="match status" value="1"/>
</dbReference>
<evidence type="ECO:0000256" key="4">
    <source>
        <dbReference type="ARBA" id="ARBA00022553"/>
    </source>
</evidence>
<feature type="transmembrane region" description="Helical" evidence="11">
    <location>
        <begin position="141"/>
        <end position="161"/>
    </location>
</feature>
<dbReference type="InterPro" id="IPR002178">
    <property type="entry name" value="PTS_EIIA_type-2_dom"/>
</dbReference>
<gene>
    <name evidence="15" type="ORF">GJE22_06825</name>
</gene>
<dbReference type="InterPro" id="IPR036095">
    <property type="entry name" value="PTS_EIIB-like_sf"/>
</dbReference>
<dbReference type="GO" id="GO:0022877">
    <property type="term" value="F:protein-N(PI)-phosphohistidine-fructose phosphotransferase system transporter activity"/>
    <property type="evidence" value="ECO:0007669"/>
    <property type="project" value="InterPro"/>
</dbReference>
<accession>A0A7K0GAA3</accession>
<feature type="transmembrane region" description="Helical" evidence="11">
    <location>
        <begin position="337"/>
        <end position="354"/>
    </location>
</feature>
<dbReference type="AlphaFoldDB" id="A0A7K0GAA3"/>
<dbReference type="PROSITE" id="PS51099">
    <property type="entry name" value="PTS_EIIB_TYPE_2"/>
    <property type="match status" value="1"/>
</dbReference>
<keyword evidence="4" id="KW-0597">Phosphoprotein</keyword>
<dbReference type="CDD" id="cd05569">
    <property type="entry name" value="PTS_IIB_fructose"/>
    <property type="match status" value="1"/>
</dbReference>
<dbReference type="SUPFAM" id="SSF55804">
    <property type="entry name" value="Phoshotransferase/anion transport protein"/>
    <property type="match status" value="1"/>
</dbReference>
<feature type="domain" description="PTS EIIB type-2" evidence="13">
    <location>
        <begin position="6"/>
        <end position="101"/>
    </location>
</feature>
<dbReference type="GO" id="GO:0090563">
    <property type="term" value="F:protein-phosphocysteine-sugar phosphotransferase activity"/>
    <property type="evidence" value="ECO:0007669"/>
    <property type="project" value="TreeGrafter"/>
</dbReference>
<evidence type="ECO:0000259" key="14">
    <source>
        <dbReference type="PROSITE" id="PS51104"/>
    </source>
</evidence>
<keyword evidence="6" id="KW-0808">Transferase</keyword>
<feature type="transmembrane region" description="Helical" evidence="11">
    <location>
        <begin position="236"/>
        <end position="257"/>
    </location>
</feature>
<evidence type="ECO:0000259" key="12">
    <source>
        <dbReference type="PROSITE" id="PS51094"/>
    </source>
</evidence>
<dbReference type="NCBIfam" id="TIGR00848">
    <property type="entry name" value="fruA"/>
    <property type="match status" value="1"/>
</dbReference>
<dbReference type="InterPro" id="IPR003501">
    <property type="entry name" value="PTS_EIIB_2/3"/>
</dbReference>
<keyword evidence="3" id="KW-1003">Cell membrane</keyword>
<dbReference type="InterPro" id="IPR003353">
    <property type="entry name" value="PTS_IIB_fruc"/>
</dbReference>
<feature type="transmembrane region" description="Helical" evidence="11">
    <location>
        <begin position="366"/>
        <end position="386"/>
    </location>
</feature>
<dbReference type="InterPro" id="IPR050864">
    <property type="entry name" value="Bacterial_PTS_Sugar_Transport"/>
</dbReference>
<dbReference type="InterPro" id="IPR013011">
    <property type="entry name" value="PTS_EIIB_2"/>
</dbReference>
<evidence type="ECO:0000256" key="6">
    <source>
        <dbReference type="ARBA" id="ARBA00022679"/>
    </source>
</evidence>
<dbReference type="GO" id="GO:0005886">
    <property type="term" value="C:plasma membrane"/>
    <property type="evidence" value="ECO:0007669"/>
    <property type="project" value="UniProtKB-SubCell"/>
</dbReference>
<evidence type="ECO:0000256" key="2">
    <source>
        <dbReference type="ARBA" id="ARBA00022448"/>
    </source>
</evidence>
<organism evidence="15 16">
    <name type="scientific">Enorma shizhengliae</name>
    <dbReference type="NCBI Taxonomy" id="2606615"/>
    <lineage>
        <taxon>Bacteria</taxon>
        <taxon>Bacillati</taxon>
        <taxon>Actinomycetota</taxon>
        <taxon>Coriobacteriia</taxon>
        <taxon>Coriobacteriales</taxon>
        <taxon>Coriobacteriaceae</taxon>
        <taxon>Enorma</taxon>
    </lineage>
</organism>
<feature type="domain" description="PTS EIIC type-2" evidence="14">
    <location>
        <begin position="130"/>
        <end position="494"/>
    </location>
</feature>
<feature type="transmembrane region" description="Helical" evidence="11">
    <location>
        <begin position="425"/>
        <end position="445"/>
    </location>
</feature>
<keyword evidence="5" id="KW-0762">Sugar transport</keyword>
<dbReference type="GO" id="GO:0005351">
    <property type="term" value="F:carbohydrate:proton symporter activity"/>
    <property type="evidence" value="ECO:0007669"/>
    <property type="project" value="InterPro"/>
</dbReference>
<dbReference type="Proteomes" id="UP000470010">
    <property type="component" value="Unassembled WGS sequence"/>
</dbReference>
<comment type="caution">
    <text evidence="15">The sequence shown here is derived from an EMBL/GenBank/DDBJ whole genome shotgun (WGS) entry which is preliminary data.</text>
</comment>
<evidence type="ECO:0000256" key="9">
    <source>
        <dbReference type="ARBA" id="ARBA00022989"/>
    </source>
</evidence>
<evidence type="ECO:0000259" key="13">
    <source>
        <dbReference type="PROSITE" id="PS51099"/>
    </source>
</evidence>
<dbReference type="PROSITE" id="PS51094">
    <property type="entry name" value="PTS_EIIA_TYPE_2"/>
    <property type="match status" value="1"/>
</dbReference>
<evidence type="ECO:0000256" key="7">
    <source>
        <dbReference type="ARBA" id="ARBA00022683"/>
    </source>
</evidence>
<evidence type="ECO:0000256" key="11">
    <source>
        <dbReference type="SAM" id="Phobius"/>
    </source>
</evidence>
<evidence type="ECO:0000256" key="10">
    <source>
        <dbReference type="ARBA" id="ARBA00023136"/>
    </source>
</evidence>